<evidence type="ECO:0000313" key="1">
    <source>
        <dbReference type="EMBL" id="ANY76886.1"/>
    </source>
</evidence>
<protein>
    <submittedName>
        <fullName evidence="1">Uncharacterized protein</fullName>
    </submittedName>
</protein>
<accession>A0A1B2EA80</accession>
<dbReference type="EMBL" id="CP016616">
    <property type="protein sequence ID" value="ANY76886.1"/>
    <property type="molecule type" value="Genomic_DNA"/>
</dbReference>
<proteinExistence type="predicted"/>
<organism evidence="1">
    <name type="scientific">Microvirga ossetica</name>
    <dbReference type="NCBI Taxonomy" id="1882682"/>
    <lineage>
        <taxon>Bacteria</taxon>
        <taxon>Pseudomonadati</taxon>
        <taxon>Pseudomonadota</taxon>
        <taxon>Alphaproteobacteria</taxon>
        <taxon>Hyphomicrobiales</taxon>
        <taxon>Methylobacteriaceae</taxon>
        <taxon>Microvirga</taxon>
    </lineage>
</organism>
<reference evidence="1" key="1">
    <citation type="submission" date="2016-07" db="EMBL/GenBank/DDBJ databases">
        <title>Microvirga ossetica sp. nov. a new species of rhizobia isolated from root nodules of the legume species Vicia alpestris Steven originated from North Ossetia region in the Caucasus.</title>
        <authorList>
            <person name="Safronova V.I."/>
            <person name="Kuznetsova I.G."/>
            <person name="Sazanova A.L."/>
            <person name="Belimov A."/>
            <person name="Andronov E."/>
            <person name="Osledkin Y.S."/>
            <person name="Onishchuk O.P."/>
            <person name="Kurchak O.N."/>
            <person name="Shaposhnikov A.I."/>
            <person name="Willems A."/>
            <person name="Tikhonovich I.A."/>
        </authorList>
    </citation>
    <scope>NUCLEOTIDE SEQUENCE [LARGE SCALE GENOMIC DNA]</scope>
    <source>
        <strain evidence="1">V5/3M</strain>
    </source>
</reference>
<sequence>MSSLAFRESRWMVLRRFVFQRTPEIGVTKLMSIKLNWPEPLRQIDINNRSVPQRLGTREIIQSL</sequence>
<name>A0A1B2EA80_9HYPH</name>
<gene>
    <name evidence="1" type="ORF">BB934_00525</name>
</gene>
<dbReference type="AlphaFoldDB" id="A0A1B2EA80"/>
<dbReference type="KEGG" id="moc:BB934_00525"/>